<dbReference type="Proteomes" id="UP001175228">
    <property type="component" value="Unassembled WGS sequence"/>
</dbReference>
<protein>
    <submittedName>
        <fullName evidence="2">Uncharacterized protein</fullName>
    </submittedName>
</protein>
<dbReference type="AlphaFoldDB" id="A0AA39UJ42"/>
<accession>A0AA39UJ42</accession>
<evidence type="ECO:0000256" key="1">
    <source>
        <dbReference type="SAM" id="MobiDB-lite"/>
    </source>
</evidence>
<evidence type="ECO:0000313" key="2">
    <source>
        <dbReference type="EMBL" id="KAK0489793.1"/>
    </source>
</evidence>
<reference evidence="2" key="1">
    <citation type="submission" date="2023-06" db="EMBL/GenBank/DDBJ databases">
        <authorList>
            <consortium name="Lawrence Berkeley National Laboratory"/>
            <person name="Ahrendt S."/>
            <person name="Sahu N."/>
            <person name="Indic B."/>
            <person name="Wong-Bajracharya J."/>
            <person name="Merenyi Z."/>
            <person name="Ke H.-M."/>
            <person name="Monk M."/>
            <person name="Kocsube S."/>
            <person name="Drula E."/>
            <person name="Lipzen A."/>
            <person name="Balint B."/>
            <person name="Henrissat B."/>
            <person name="Andreopoulos B."/>
            <person name="Martin F.M."/>
            <person name="Harder C.B."/>
            <person name="Rigling D."/>
            <person name="Ford K.L."/>
            <person name="Foster G.D."/>
            <person name="Pangilinan J."/>
            <person name="Papanicolaou A."/>
            <person name="Barry K."/>
            <person name="LaButti K."/>
            <person name="Viragh M."/>
            <person name="Koriabine M."/>
            <person name="Yan M."/>
            <person name="Riley R."/>
            <person name="Champramary S."/>
            <person name="Plett K.L."/>
            <person name="Tsai I.J."/>
            <person name="Slot J."/>
            <person name="Sipos G."/>
            <person name="Plett J."/>
            <person name="Nagy L.G."/>
            <person name="Grigoriev I.V."/>
        </authorList>
    </citation>
    <scope>NUCLEOTIDE SEQUENCE</scope>
    <source>
        <strain evidence="2">HWK02</strain>
    </source>
</reference>
<evidence type="ECO:0000313" key="3">
    <source>
        <dbReference type="Proteomes" id="UP001175228"/>
    </source>
</evidence>
<organism evidence="2 3">
    <name type="scientific">Armillaria luteobubalina</name>
    <dbReference type="NCBI Taxonomy" id="153913"/>
    <lineage>
        <taxon>Eukaryota</taxon>
        <taxon>Fungi</taxon>
        <taxon>Dikarya</taxon>
        <taxon>Basidiomycota</taxon>
        <taxon>Agaricomycotina</taxon>
        <taxon>Agaricomycetes</taxon>
        <taxon>Agaricomycetidae</taxon>
        <taxon>Agaricales</taxon>
        <taxon>Marasmiineae</taxon>
        <taxon>Physalacriaceae</taxon>
        <taxon>Armillaria</taxon>
    </lineage>
</organism>
<sequence length="126" mass="14357">MGTRYRLEVVANNMEDMNVKDGSLEQVRINALEHLRKPNSTPSVEMHDVPKESLLEHLGFRKESDTQDKLDEWLAPRELTVTFKNTRDSYINYKNQTRPSPRQTTSLGTLTDPWDEGVPTVAGNSA</sequence>
<comment type="caution">
    <text evidence="2">The sequence shown here is derived from an EMBL/GenBank/DDBJ whole genome shotgun (WGS) entry which is preliminary data.</text>
</comment>
<keyword evidence="3" id="KW-1185">Reference proteome</keyword>
<proteinExistence type="predicted"/>
<name>A0AA39UJ42_9AGAR</name>
<dbReference type="EMBL" id="JAUEPU010000036">
    <property type="protein sequence ID" value="KAK0489793.1"/>
    <property type="molecule type" value="Genomic_DNA"/>
</dbReference>
<feature type="compositionally biased region" description="Polar residues" evidence="1">
    <location>
        <begin position="92"/>
        <end position="109"/>
    </location>
</feature>
<gene>
    <name evidence="2" type="ORF">EDD18DRAFT_1109943</name>
</gene>
<feature type="region of interest" description="Disordered" evidence="1">
    <location>
        <begin position="92"/>
        <end position="126"/>
    </location>
</feature>